<dbReference type="PANTHER" id="PTHR24305">
    <property type="entry name" value="CYTOCHROME P450"/>
    <property type="match status" value="1"/>
</dbReference>
<accession>A0A4S4K7C1</accession>
<dbReference type="GO" id="GO:0004497">
    <property type="term" value="F:monooxygenase activity"/>
    <property type="evidence" value="ECO:0007669"/>
    <property type="project" value="UniProtKB-KW"/>
</dbReference>
<keyword evidence="7 9" id="KW-0408">Iron</keyword>
<evidence type="ECO:0000313" key="11">
    <source>
        <dbReference type="EMBL" id="THG93726.1"/>
    </source>
</evidence>
<keyword evidence="8 10" id="KW-0503">Monooxygenase</keyword>
<evidence type="ECO:0000256" key="8">
    <source>
        <dbReference type="ARBA" id="ARBA00023033"/>
    </source>
</evidence>
<dbReference type="GO" id="GO:0020037">
    <property type="term" value="F:heme binding"/>
    <property type="evidence" value="ECO:0007669"/>
    <property type="project" value="InterPro"/>
</dbReference>
<keyword evidence="12" id="KW-1185">Reference proteome</keyword>
<dbReference type="InterPro" id="IPR050121">
    <property type="entry name" value="Cytochrome_P450_monoxygenase"/>
</dbReference>
<keyword evidence="6 10" id="KW-0560">Oxidoreductase</keyword>
<evidence type="ECO:0000256" key="7">
    <source>
        <dbReference type="ARBA" id="ARBA00023004"/>
    </source>
</evidence>
<dbReference type="PRINTS" id="PR00385">
    <property type="entry name" value="P450"/>
</dbReference>
<name>A0A4S4K7C1_9APHY</name>
<dbReference type="GO" id="GO:0016705">
    <property type="term" value="F:oxidoreductase activity, acting on paired donors, with incorporation or reduction of molecular oxygen"/>
    <property type="evidence" value="ECO:0007669"/>
    <property type="project" value="InterPro"/>
</dbReference>
<evidence type="ECO:0000256" key="9">
    <source>
        <dbReference type="PIRSR" id="PIRSR602401-1"/>
    </source>
</evidence>
<gene>
    <name evidence="11" type="ORF">EW026_g7589</name>
</gene>
<evidence type="ECO:0000256" key="10">
    <source>
        <dbReference type="RuleBase" id="RU000461"/>
    </source>
</evidence>
<evidence type="ECO:0000313" key="12">
    <source>
        <dbReference type="Proteomes" id="UP000309038"/>
    </source>
</evidence>
<dbReference type="InterPro" id="IPR017972">
    <property type="entry name" value="Cyt_P450_CS"/>
</dbReference>
<evidence type="ECO:0000256" key="3">
    <source>
        <dbReference type="ARBA" id="ARBA00010617"/>
    </source>
</evidence>
<reference evidence="11 12" key="1">
    <citation type="submission" date="2019-02" db="EMBL/GenBank/DDBJ databases">
        <title>Genome sequencing of the rare red list fungi Phlebia centrifuga.</title>
        <authorList>
            <person name="Buettner E."/>
            <person name="Kellner H."/>
        </authorList>
    </citation>
    <scope>NUCLEOTIDE SEQUENCE [LARGE SCALE GENOMIC DNA]</scope>
    <source>
        <strain evidence="11 12">DSM 108282</strain>
    </source>
</reference>
<dbReference type="SUPFAM" id="SSF48264">
    <property type="entry name" value="Cytochrome P450"/>
    <property type="match status" value="1"/>
</dbReference>
<keyword evidence="4 9" id="KW-0349">Heme</keyword>
<dbReference type="Proteomes" id="UP000309038">
    <property type="component" value="Unassembled WGS sequence"/>
</dbReference>
<comment type="caution">
    <text evidence="11">The sequence shown here is derived from an EMBL/GenBank/DDBJ whole genome shotgun (WGS) entry which is preliminary data.</text>
</comment>
<dbReference type="Gene3D" id="1.10.630.10">
    <property type="entry name" value="Cytochrome P450"/>
    <property type="match status" value="1"/>
</dbReference>
<protein>
    <recommendedName>
        <fullName evidence="13">Cytochrome P450</fullName>
    </recommendedName>
</protein>
<dbReference type="PRINTS" id="PR00463">
    <property type="entry name" value="EP450I"/>
</dbReference>
<feature type="binding site" description="axial binding residue" evidence="9">
    <location>
        <position position="572"/>
    </location>
    <ligand>
        <name>heme</name>
        <dbReference type="ChEBI" id="CHEBI:30413"/>
    </ligand>
    <ligandPart>
        <name>Fe</name>
        <dbReference type="ChEBI" id="CHEBI:18248"/>
    </ligandPart>
</feature>
<evidence type="ECO:0000256" key="4">
    <source>
        <dbReference type="ARBA" id="ARBA00022617"/>
    </source>
</evidence>
<dbReference type="InterPro" id="IPR002401">
    <property type="entry name" value="Cyt_P450_E_grp-I"/>
</dbReference>
<proteinExistence type="inferred from homology"/>
<dbReference type="AlphaFoldDB" id="A0A4S4K7C1"/>
<dbReference type="EMBL" id="SGPJ01000585">
    <property type="protein sequence ID" value="THG93726.1"/>
    <property type="molecule type" value="Genomic_DNA"/>
</dbReference>
<evidence type="ECO:0000256" key="5">
    <source>
        <dbReference type="ARBA" id="ARBA00022723"/>
    </source>
</evidence>
<comment type="cofactor">
    <cofactor evidence="1 9">
        <name>heme</name>
        <dbReference type="ChEBI" id="CHEBI:30413"/>
    </cofactor>
</comment>
<sequence length="610" mass="69839">MGETLAVELAPFSIRVLIVEPGAFRTENIFSQPFYEDNPIPDYDELRKVAIAHYKAVDGMQPGDPLKAMQALVDVIHGEGRAKGKAWPLFLPLGVETETAIRDKFETLDGLIDEWDELIRDTRLDNLWYGTALLALSVLLLLVFQKIIEFRRAVHSVNNHPGYRLLLNTLGPIENFFPRVPGITPGGFHMWRRKHKDFESHGWDVITYASPSTLYMRIVSAFLGSKTNFYVADPDAIKEITTHRARFPKPVEQYKLLTFFGNNIVASEGEEWKRYRKITAPAFSERNNRLVWDETILIVQDLFNNVWGDQEEIAYNHAVDLTLPMALFVIGVAGFGRRIFWKEDELVPPGHKLTFKGALHTVAKEVFTKLVVPDWVLKLGLTESHRQTTLAFDELHMYLVEMIRARKESEKKEERYDLFSSLLDANEEEEDGQVKLQDSELIGNLFIFLIAGHETTAHTLCYVFAMLAMHPEEQETLYEHIKTKSVIQDGGLLDYECMNALPYCGWVLNETLRMFPPVHSIPKSVAEDTTITISNAEARYWEDPHTFKPKRFMDDKWPRDAFLPFNAGPRACLGRRFTETESVAVIAMIVSRPAKKTRTQIKTGPKYDAS</sequence>
<organism evidence="11 12">
    <name type="scientific">Hermanssonia centrifuga</name>
    <dbReference type="NCBI Taxonomy" id="98765"/>
    <lineage>
        <taxon>Eukaryota</taxon>
        <taxon>Fungi</taxon>
        <taxon>Dikarya</taxon>
        <taxon>Basidiomycota</taxon>
        <taxon>Agaricomycotina</taxon>
        <taxon>Agaricomycetes</taxon>
        <taxon>Polyporales</taxon>
        <taxon>Meruliaceae</taxon>
        <taxon>Hermanssonia</taxon>
    </lineage>
</organism>
<evidence type="ECO:0008006" key="13">
    <source>
        <dbReference type="Google" id="ProtNLM"/>
    </source>
</evidence>
<comment type="pathway">
    <text evidence="2">Secondary metabolite biosynthesis.</text>
</comment>
<evidence type="ECO:0000256" key="1">
    <source>
        <dbReference type="ARBA" id="ARBA00001971"/>
    </source>
</evidence>
<dbReference type="InterPro" id="IPR001128">
    <property type="entry name" value="Cyt_P450"/>
</dbReference>
<evidence type="ECO:0000256" key="6">
    <source>
        <dbReference type="ARBA" id="ARBA00023002"/>
    </source>
</evidence>
<comment type="similarity">
    <text evidence="3 10">Belongs to the cytochrome P450 family.</text>
</comment>
<dbReference type="Gene3D" id="3.40.50.720">
    <property type="entry name" value="NAD(P)-binding Rossmann-like Domain"/>
    <property type="match status" value="1"/>
</dbReference>
<dbReference type="PROSITE" id="PS00086">
    <property type="entry name" value="CYTOCHROME_P450"/>
    <property type="match status" value="1"/>
</dbReference>
<dbReference type="PANTHER" id="PTHR24305:SF166">
    <property type="entry name" value="CYTOCHROME P450 12A4, MITOCHONDRIAL-RELATED"/>
    <property type="match status" value="1"/>
</dbReference>
<dbReference type="GO" id="GO:0005506">
    <property type="term" value="F:iron ion binding"/>
    <property type="evidence" value="ECO:0007669"/>
    <property type="project" value="InterPro"/>
</dbReference>
<evidence type="ECO:0000256" key="2">
    <source>
        <dbReference type="ARBA" id="ARBA00005179"/>
    </source>
</evidence>
<dbReference type="InterPro" id="IPR036396">
    <property type="entry name" value="Cyt_P450_sf"/>
</dbReference>
<keyword evidence="5 9" id="KW-0479">Metal-binding</keyword>
<dbReference type="Pfam" id="PF00067">
    <property type="entry name" value="p450"/>
    <property type="match status" value="1"/>
</dbReference>